<sequence>MQREEKQLDSALEAIIMRVNDLKSAIAAMIFKVEHEYESLNWPNFLDNFALISGHLTSLSKILSHDKAPNLRNLTVLPLHLSPEKDEELLRMTEGRISTFAHDLVPDYLRTKPDPSVEQKMLSYEAKVSNLTYDGSHKQVTQYNKVINHIWDIANKAREEWESETSSRSTQAQTSSSADTHLLVYAVGSGKGLKSDSVQMVQPGVSPVGGSMMVGRPGGPPQAPGQGPLVGPMSKAPSAIKTNIKAASQIHPYGR</sequence>
<protein>
    <submittedName>
        <fullName evidence="1">Uncharacterized protein</fullName>
    </submittedName>
</protein>
<dbReference type="EMBL" id="CM056742">
    <property type="protein sequence ID" value="KAJ8679401.1"/>
    <property type="molecule type" value="Genomic_DNA"/>
</dbReference>
<reference evidence="1" key="1">
    <citation type="submission" date="2023-04" db="EMBL/GenBank/DDBJ databases">
        <title>A chromosome-level genome assembly of the parasitoid wasp Eretmocerus hayati.</title>
        <authorList>
            <person name="Zhong Y."/>
            <person name="Liu S."/>
            <person name="Liu Y."/>
        </authorList>
    </citation>
    <scope>NUCLEOTIDE SEQUENCE</scope>
    <source>
        <strain evidence="1">ZJU_SS_LIU_2023</strain>
    </source>
</reference>
<proteinExistence type="predicted"/>
<name>A0ACC2P7I4_9HYME</name>
<gene>
    <name evidence="1" type="ORF">QAD02_015188</name>
</gene>
<organism evidence="1 2">
    <name type="scientific">Eretmocerus hayati</name>
    <dbReference type="NCBI Taxonomy" id="131215"/>
    <lineage>
        <taxon>Eukaryota</taxon>
        <taxon>Metazoa</taxon>
        <taxon>Ecdysozoa</taxon>
        <taxon>Arthropoda</taxon>
        <taxon>Hexapoda</taxon>
        <taxon>Insecta</taxon>
        <taxon>Pterygota</taxon>
        <taxon>Neoptera</taxon>
        <taxon>Endopterygota</taxon>
        <taxon>Hymenoptera</taxon>
        <taxon>Apocrita</taxon>
        <taxon>Proctotrupomorpha</taxon>
        <taxon>Chalcidoidea</taxon>
        <taxon>Aphelinidae</taxon>
        <taxon>Aphelininae</taxon>
        <taxon>Eretmocerus</taxon>
    </lineage>
</organism>
<evidence type="ECO:0000313" key="1">
    <source>
        <dbReference type="EMBL" id="KAJ8679401.1"/>
    </source>
</evidence>
<keyword evidence="2" id="KW-1185">Reference proteome</keyword>
<accession>A0ACC2P7I4</accession>
<dbReference type="Proteomes" id="UP001239111">
    <property type="component" value="Chromosome 2"/>
</dbReference>
<comment type="caution">
    <text evidence="1">The sequence shown here is derived from an EMBL/GenBank/DDBJ whole genome shotgun (WGS) entry which is preliminary data.</text>
</comment>
<evidence type="ECO:0000313" key="2">
    <source>
        <dbReference type="Proteomes" id="UP001239111"/>
    </source>
</evidence>